<dbReference type="OrthoDB" id="1747797at2759"/>
<dbReference type="InterPro" id="IPR050905">
    <property type="entry name" value="Plant_NBS-LRR"/>
</dbReference>
<evidence type="ECO:0000313" key="3">
    <source>
        <dbReference type="EMBL" id="KAB9241441.1"/>
    </source>
</evidence>
<dbReference type="Proteomes" id="UP000327013">
    <property type="component" value="Unassembled WGS sequence"/>
</dbReference>
<evidence type="ECO:0000313" key="4">
    <source>
        <dbReference type="Proteomes" id="UP000327013"/>
    </source>
</evidence>
<dbReference type="SUPFAM" id="SSF52047">
    <property type="entry name" value="RNI-like"/>
    <property type="match status" value="2"/>
</dbReference>
<name>A0A5N6L5Y6_9ROSI</name>
<dbReference type="Gene3D" id="3.80.10.10">
    <property type="entry name" value="Ribonuclease Inhibitor"/>
    <property type="match status" value="2"/>
</dbReference>
<reference evidence="3 4" key="1">
    <citation type="submission" date="2019-06" db="EMBL/GenBank/DDBJ databases">
        <title>A chromosomal-level reference genome of Carpinus fangiana (Coryloideae, Betulaceae).</title>
        <authorList>
            <person name="Yang X."/>
            <person name="Wang Z."/>
            <person name="Zhang L."/>
            <person name="Hao G."/>
            <person name="Liu J."/>
            <person name="Yang Y."/>
        </authorList>
    </citation>
    <scope>NUCLEOTIDE SEQUENCE [LARGE SCALE GENOMIC DNA]</scope>
    <source>
        <strain evidence="3">Cfa_2016G</strain>
        <tissue evidence="3">Leaf</tissue>
    </source>
</reference>
<dbReference type="EMBL" id="VIBQ01000179">
    <property type="protein sequence ID" value="KAB9241441.1"/>
    <property type="molecule type" value="Genomic_DNA"/>
</dbReference>
<dbReference type="InterPro" id="IPR032675">
    <property type="entry name" value="LRR_dom_sf"/>
</dbReference>
<keyword evidence="1" id="KW-0611">Plant defense</keyword>
<proteinExistence type="predicted"/>
<dbReference type="PANTHER" id="PTHR33463:SF204">
    <property type="entry name" value="NB-ARC DOMAIN-CONTAINING PROTEIN"/>
    <property type="match status" value="1"/>
</dbReference>
<sequence>MHTIVCASFKLLKDKLSLQVVFPILERLQLSSVNLVETEQNQHPVRFSCILRNSQAMSRFENLSHLEVRGIGNIKYILPFSIARFMVQLKHLHVIKCEVMEEILVVDEFGVKDEITLEVLFPLLECLYLEDLPILKRFCFGSNIEFSSLKTLKIKNCPKVETFVSKPLSSDKTINKELRGMSAEETPLSVKQPFFNEEARFPKLVYMLLRSCDNIWRGQFLEECFCKLKSLYLISNHNEADVSLPNFVKRLHNLNELHVSHTFLEEIFPYEELLDQENYVGMLAQLRVLKLRVHPKLTHLWNEDTQPCPIFHNLDVLEVSYCGILKMLVPSSVSFQNLSRLEILKCHGLINLVASSTAKSLVQLKKLSVSECKTIKEIVSGDRGEGNDQVITFSKLTSLKLDCLPQLSNFCSGGYSLEFPSLEEVIVSKCQEMKIFSNGVLSTPKLKRVQATKEDEGYWKDDLNTTIHWLWESERYIPQWLF</sequence>
<keyword evidence="4" id="KW-1185">Reference proteome</keyword>
<organism evidence="3 4">
    <name type="scientific">Carpinus fangiana</name>
    <dbReference type="NCBI Taxonomy" id="176857"/>
    <lineage>
        <taxon>Eukaryota</taxon>
        <taxon>Viridiplantae</taxon>
        <taxon>Streptophyta</taxon>
        <taxon>Embryophyta</taxon>
        <taxon>Tracheophyta</taxon>
        <taxon>Spermatophyta</taxon>
        <taxon>Magnoliopsida</taxon>
        <taxon>eudicotyledons</taxon>
        <taxon>Gunneridae</taxon>
        <taxon>Pentapetalae</taxon>
        <taxon>rosids</taxon>
        <taxon>fabids</taxon>
        <taxon>Fagales</taxon>
        <taxon>Betulaceae</taxon>
        <taxon>Carpinus</taxon>
    </lineage>
</organism>
<dbReference type="InterPro" id="IPR057135">
    <property type="entry name" value="At4g27190-like_LRR"/>
</dbReference>
<comment type="caution">
    <text evidence="3">The sequence shown here is derived from an EMBL/GenBank/DDBJ whole genome shotgun (WGS) entry which is preliminary data.</text>
</comment>
<dbReference type="PANTHER" id="PTHR33463">
    <property type="entry name" value="NB-ARC DOMAIN-CONTAINING PROTEIN-RELATED"/>
    <property type="match status" value="1"/>
</dbReference>
<gene>
    <name evidence="3" type="ORF">FH972_027013</name>
</gene>
<protein>
    <recommendedName>
        <fullName evidence="2">Disease resistance protein At4g27190-like leucine-rich repeats domain-containing protein</fullName>
    </recommendedName>
</protein>
<feature type="domain" description="Disease resistance protein At4g27190-like leucine-rich repeats" evidence="2">
    <location>
        <begin position="211"/>
        <end position="333"/>
    </location>
</feature>
<evidence type="ECO:0000259" key="2">
    <source>
        <dbReference type="Pfam" id="PF23247"/>
    </source>
</evidence>
<accession>A0A5N6L5Y6</accession>
<feature type="domain" description="Disease resistance protein At4g27190-like leucine-rich repeats" evidence="2">
    <location>
        <begin position="334"/>
        <end position="436"/>
    </location>
</feature>
<dbReference type="Pfam" id="PF23247">
    <property type="entry name" value="LRR_RPS2"/>
    <property type="match status" value="3"/>
</dbReference>
<feature type="domain" description="Disease resistance protein At4g27190-like leucine-rich repeats" evidence="2">
    <location>
        <begin position="52"/>
        <end position="164"/>
    </location>
</feature>
<evidence type="ECO:0000256" key="1">
    <source>
        <dbReference type="ARBA" id="ARBA00022821"/>
    </source>
</evidence>
<dbReference type="AlphaFoldDB" id="A0A5N6L5Y6"/>